<evidence type="ECO:0000256" key="1">
    <source>
        <dbReference type="SAM" id="MobiDB-lite"/>
    </source>
</evidence>
<protein>
    <submittedName>
        <fullName evidence="2">Uncharacterized protein</fullName>
    </submittedName>
</protein>
<dbReference type="AlphaFoldDB" id="G3HNG4"/>
<sequence>MAQQLRAPTALPEDSGSIPSTHTTAHNCNSSSRDVTPSHRHTCRQNTNARNIKINYKKEKNIVPKIWIVPKHSRKL</sequence>
<reference evidence="3" key="1">
    <citation type="journal article" date="2011" name="Nat. Biotechnol.">
        <title>The genomic sequence of the Chinese hamster ovary (CHO)-K1 cell line.</title>
        <authorList>
            <person name="Xu X."/>
            <person name="Nagarajan H."/>
            <person name="Lewis N.E."/>
            <person name="Pan S."/>
            <person name="Cai Z."/>
            <person name="Liu X."/>
            <person name="Chen W."/>
            <person name="Xie M."/>
            <person name="Wang W."/>
            <person name="Hammond S."/>
            <person name="Andersen M.R."/>
            <person name="Neff N."/>
            <person name="Passarelli B."/>
            <person name="Koh W."/>
            <person name="Fan H.C."/>
            <person name="Wang J."/>
            <person name="Gui Y."/>
            <person name="Lee K.H."/>
            <person name="Betenbaugh M.J."/>
            <person name="Quake S.R."/>
            <person name="Famili I."/>
            <person name="Palsson B.O."/>
            <person name="Wang J."/>
        </authorList>
    </citation>
    <scope>NUCLEOTIDE SEQUENCE [LARGE SCALE GENOMIC DNA]</scope>
    <source>
        <strain evidence="3">CHO K1 cell line</strain>
    </source>
</reference>
<proteinExistence type="predicted"/>
<dbReference type="EMBL" id="JH000544">
    <property type="protein sequence ID" value="EGW01633.1"/>
    <property type="molecule type" value="Genomic_DNA"/>
</dbReference>
<feature type="region of interest" description="Disordered" evidence="1">
    <location>
        <begin position="1"/>
        <end position="49"/>
    </location>
</feature>
<organism evidence="2 3">
    <name type="scientific">Cricetulus griseus</name>
    <name type="common">Chinese hamster</name>
    <name type="synonym">Cricetulus barabensis griseus</name>
    <dbReference type="NCBI Taxonomy" id="10029"/>
    <lineage>
        <taxon>Eukaryota</taxon>
        <taxon>Metazoa</taxon>
        <taxon>Chordata</taxon>
        <taxon>Craniata</taxon>
        <taxon>Vertebrata</taxon>
        <taxon>Euteleostomi</taxon>
        <taxon>Mammalia</taxon>
        <taxon>Eutheria</taxon>
        <taxon>Euarchontoglires</taxon>
        <taxon>Glires</taxon>
        <taxon>Rodentia</taxon>
        <taxon>Myomorpha</taxon>
        <taxon>Muroidea</taxon>
        <taxon>Cricetidae</taxon>
        <taxon>Cricetinae</taxon>
        <taxon>Cricetulus</taxon>
    </lineage>
</organism>
<gene>
    <name evidence="2" type="ORF">I79_012302</name>
</gene>
<accession>G3HNG4</accession>
<dbReference type="InParanoid" id="G3HNG4"/>
<dbReference type="Proteomes" id="UP000001075">
    <property type="component" value="Unassembled WGS sequence"/>
</dbReference>
<name>G3HNG4_CRIGR</name>
<evidence type="ECO:0000313" key="2">
    <source>
        <dbReference type="EMBL" id="EGW01633.1"/>
    </source>
</evidence>
<evidence type="ECO:0000313" key="3">
    <source>
        <dbReference type="Proteomes" id="UP000001075"/>
    </source>
</evidence>
<feature type="compositionally biased region" description="Polar residues" evidence="1">
    <location>
        <begin position="17"/>
        <end position="35"/>
    </location>
</feature>